<keyword evidence="9" id="KW-1185">Reference proteome</keyword>
<evidence type="ECO:0000259" key="7">
    <source>
        <dbReference type="Pfam" id="PF03330"/>
    </source>
</evidence>
<keyword evidence="4 8" id="KW-0449">Lipoprotein</keyword>
<dbReference type="InterPro" id="IPR036908">
    <property type="entry name" value="RlpA-like_sf"/>
</dbReference>
<feature type="chain" id="PRO_5011800480" description="Endolytic peptidoglycan transglycosylase RlpA" evidence="6">
    <location>
        <begin position="23"/>
        <end position="176"/>
    </location>
</feature>
<keyword evidence="2 4" id="KW-0456">Lyase</keyword>
<dbReference type="CDD" id="cd22268">
    <property type="entry name" value="DPBB_RlpA-like"/>
    <property type="match status" value="1"/>
</dbReference>
<organism evidence="8 9">
    <name type="scientific">Allochromatium warmingii</name>
    <name type="common">Chromatium warmingii</name>
    <dbReference type="NCBI Taxonomy" id="61595"/>
    <lineage>
        <taxon>Bacteria</taxon>
        <taxon>Pseudomonadati</taxon>
        <taxon>Pseudomonadota</taxon>
        <taxon>Gammaproteobacteria</taxon>
        <taxon>Chromatiales</taxon>
        <taxon>Chromatiaceae</taxon>
        <taxon>Allochromatium</taxon>
    </lineage>
</organism>
<name>A0A1H3BHA5_ALLWA</name>
<dbReference type="Gene3D" id="2.40.40.10">
    <property type="entry name" value="RlpA-like domain"/>
    <property type="match status" value="1"/>
</dbReference>
<sequence>MRYPVLFIVSLLLLILAGCASQGELDEAAIMRIPDAVPKFEPLAKSGNPESYVVLGQRYFTQKSARGHVERGQASWYGRPFHGRQTSSGEIYDMYAMSAAHKTLPLPTYVRVTNLENGRSIIVRLNDRGPFHADRVIDLSYTAAVKLGLKRSGTALVEVRTVEPKRPVWDVLAGRD</sequence>
<keyword evidence="4" id="KW-0564">Palmitate</keyword>
<keyword evidence="3 4" id="KW-0961">Cell wall biogenesis/degradation</keyword>
<dbReference type="Proteomes" id="UP000198672">
    <property type="component" value="Unassembled WGS sequence"/>
</dbReference>
<dbReference type="GO" id="GO:0000270">
    <property type="term" value="P:peptidoglycan metabolic process"/>
    <property type="evidence" value="ECO:0007669"/>
    <property type="project" value="UniProtKB-UniRule"/>
</dbReference>
<gene>
    <name evidence="4" type="primary">rlpA</name>
    <name evidence="8" type="ORF">SAMN05421644_10324</name>
</gene>
<evidence type="ECO:0000256" key="6">
    <source>
        <dbReference type="SAM" id="SignalP"/>
    </source>
</evidence>
<dbReference type="InterPro" id="IPR034718">
    <property type="entry name" value="RlpA"/>
</dbReference>
<evidence type="ECO:0000256" key="2">
    <source>
        <dbReference type="ARBA" id="ARBA00023239"/>
    </source>
</evidence>
<evidence type="ECO:0000256" key="5">
    <source>
        <dbReference type="RuleBase" id="RU003495"/>
    </source>
</evidence>
<dbReference type="RefSeq" id="WP_091331890.1">
    <property type="nucleotide sequence ID" value="NZ_FNOW01000003.1"/>
</dbReference>
<dbReference type="SUPFAM" id="SSF50685">
    <property type="entry name" value="Barwin-like endoglucanases"/>
    <property type="match status" value="1"/>
</dbReference>
<dbReference type="AlphaFoldDB" id="A0A1H3BHA5"/>
<proteinExistence type="inferred from homology"/>
<comment type="similarity">
    <text evidence="4 5">Belongs to the RlpA family.</text>
</comment>
<dbReference type="PROSITE" id="PS51257">
    <property type="entry name" value="PROKAR_LIPOPROTEIN"/>
    <property type="match status" value="1"/>
</dbReference>
<dbReference type="FunFam" id="2.40.40.10:FF:000003">
    <property type="entry name" value="Endolytic peptidoglycan transglycosylase RlpA"/>
    <property type="match status" value="1"/>
</dbReference>
<dbReference type="OrthoDB" id="9779128at2"/>
<dbReference type="PANTHER" id="PTHR34183">
    <property type="entry name" value="ENDOLYTIC PEPTIDOGLYCAN TRANSGLYCOSYLASE RLPA"/>
    <property type="match status" value="1"/>
</dbReference>
<dbReference type="NCBIfam" id="TIGR00413">
    <property type="entry name" value="rlpA"/>
    <property type="match status" value="1"/>
</dbReference>
<dbReference type="InterPro" id="IPR009009">
    <property type="entry name" value="RlpA-like_DPBB"/>
</dbReference>
<dbReference type="GO" id="GO:0005886">
    <property type="term" value="C:plasma membrane"/>
    <property type="evidence" value="ECO:0007669"/>
    <property type="project" value="UniProtKB-SubCell"/>
</dbReference>
<keyword evidence="4" id="KW-1003">Cell membrane</keyword>
<dbReference type="GO" id="GO:0071555">
    <property type="term" value="P:cell wall organization"/>
    <property type="evidence" value="ECO:0007669"/>
    <property type="project" value="UniProtKB-KW"/>
</dbReference>
<keyword evidence="4" id="KW-0472">Membrane</keyword>
<dbReference type="GO" id="GO:0008932">
    <property type="term" value="F:lytic endotransglycosylase activity"/>
    <property type="evidence" value="ECO:0007669"/>
    <property type="project" value="UniProtKB-UniRule"/>
</dbReference>
<dbReference type="InterPro" id="IPR012997">
    <property type="entry name" value="RplA"/>
</dbReference>
<reference evidence="9" key="1">
    <citation type="submission" date="2016-10" db="EMBL/GenBank/DDBJ databases">
        <authorList>
            <person name="Varghese N."/>
            <person name="Submissions S."/>
        </authorList>
    </citation>
    <scope>NUCLEOTIDE SEQUENCE [LARGE SCALE GENOMIC DNA]</scope>
    <source>
        <strain evidence="9">DSM 173</strain>
    </source>
</reference>
<dbReference type="PANTHER" id="PTHR34183:SF1">
    <property type="entry name" value="ENDOLYTIC PEPTIDOGLYCAN TRANSGLYCOSYLASE RLPA"/>
    <property type="match status" value="1"/>
</dbReference>
<dbReference type="HAMAP" id="MF_02071">
    <property type="entry name" value="RlpA"/>
    <property type="match status" value="1"/>
</dbReference>
<feature type="domain" description="RlpA-like protein double-psi beta-barrel" evidence="7">
    <location>
        <begin position="70"/>
        <end position="158"/>
    </location>
</feature>
<accession>A0A1H3BHA5</accession>
<dbReference type="EMBL" id="FNOW01000003">
    <property type="protein sequence ID" value="SDX41108.1"/>
    <property type="molecule type" value="Genomic_DNA"/>
</dbReference>
<feature type="signal peptide" evidence="6">
    <location>
        <begin position="1"/>
        <end position="22"/>
    </location>
</feature>
<evidence type="ECO:0000256" key="3">
    <source>
        <dbReference type="ARBA" id="ARBA00023316"/>
    </source>
</evidence>
<comment type="function">
    <text evidence="4">Lytic transglycosylase with a strong preference for naked glycan strands that lack stem peptides.</text>
</comment>
<dbReference type="STRING" id="61595.SAMN05421644_10324"/>
<evidence type="ECO:0000313" key="8">
    <source>
        <dbReference type="EMBL" id="SDX41108.1"/>
    </source>
</evidence>
<evidence type="ECO:0000256" key="1">
    <source>
        <dbReference type="ARBA" id="ARBA00022729"/>
    </source>
</evidence>
<protein>
    <recommendedName>
        <fullName evidence="4">Endolytic peptidoglycan transglycosylase RlpA</fullName>
        <ecNumber evidence="4">4.2.2.-</ecNumber>
    </recommendedName>
</protein>
<evidence type="ECO:0000256" key="4">
    <source>
        <dbReference type="HAMAP-Rule" id="MF_02071"/>
    </source>
</evidence>
<comment type="subcellular location">
    <subcellularLocation>
        <location evidence="4">Cell membrane</location>
        <topology evidence="4">Lipid-anchor</topology>
    </subcellularLocation>
</comment>
<evidence type="ECO:0000313" key="9">
    <source>
        <dbReference type="Proteomes" id="UP000198672"/>
    </source>
</evidence>
<dbReference type="EC" id="4.2.2.-" evidence="4"/>
<keyword evidence="1 6" id="KW-0732">Signal</keyword>
<dbReference type="Pfam" id="PF03330">
    <property type="entry name" value="DPBB_1"/>
    <property type="match status" value="1"/>
</dbReference>